<organism evidence="1 2">
    <name type="scientific">Paramecium pentaurelia</name>
    <dbReference type="NCBI Taxonomy" id="43138"/>
    <lineage>
        <taxon>Eukaryota</taxon>
        <taxon>Sar</taxon>
        <taxon>Alveolata</taxon>
        <taxon>Ciliophora</taxon>
        <taxon>Intramacronucleata</taxon>
        <taxon>Oligohymenophorea</taxon>
        <taxon>Peniculida</taxon>
        <taxon>Parameciidae</taxon>
        <taxon>Paramecium</taxon>
    </lineage>
</organism>
<dbReference type="AlphaFoldDB" id="A0A8S1T1T6"/>
<accession>A0A8S1T1T6</accession>
<gene>
    <name evidence="1" type="ORF">PPENT_87.1.T0140017</name>
</gene>
<reference evidence="1" key="1">
    <citation type="submission" date="2021-01" db="EMBL/GenBank/DDBJ databases">
        <authorList>
            <consortium name="Genoscope - CEA"/>
            <person name="William W."/>
        </authorList>
    </citation>
    <scope>NUCLEOTIDE SEQUENCE</scope>
</reference>
<evidence type="ECO:0000313" key="1">
    <source>
        <dbReference type="EMBL" id="CAD8144994.1"/>
    </source>
</evidence>
<comment type="caution">
    <text evidence="1">The sequence shown here is derived from an EMBL/GenBank/DDBJ whole genome shotgun (WGS) entry which is preliminary data.</text>
</comment>
<evidence type="ECO:0000313" key="2">
    <source>
        <dbReference type="Proteomes" id="UP000689195"/>
    </source>
</evidence>
<protein>
    <submittedName>
        <fullName evidence="1">Uncharacterized protein</fullName>
    </submittedName>
</protein>
<dbReference type="OrthoDB" id="312876at2759"/>
<keyword evidence="2" id="KW-1185">Reference proteome</keyword>
<proteinExistence type="predicted"/>
<dbReference type="Proteomes" id="UP000689195">
    <property type="component" value="Unassembled WGS sequence"/>
</dbReference>
<dbReference type="EMBL" id="CAJJDO010000014">
    <property type="protein sequence ID" value="CAD8144994.1"/>
    <property type="molecule type" value="Genomic_DNA"/>
</dbReference>
<sequence>MNCQHTYDQNLILQQYLILQQMLIYNQMLKASFNKNISTPKILIPKLEEIDISNSQTSKHDDTYQIQIQQEQNIKTKPQKIQKKQELKKFKILNNNNNESVEIIQKKRVFLSMLDIKEVQYKKFKVQQNEDNKNNVSAIVDTQI</sequence>
<name>A0A8S1T1T6_9CILI</name>